<evidence type="ECO:0000256" key="3">
    <source>
        <dbReference type="ARBA" id="ARBA00023128"/>
    </source>
</evidence>
<sequence length="572" mass="62886">MKEIVTVQVGSYANFIGSHFWNFQDELLGLADNPGSDEIFKNHNLDMNVLYRSGETHQGIPTYTPRLVSVDFKGSLGSVNSRGTLYNEAPAPPGHVLTWNGGVATSASEPLKKNLFLESLYLEDEDVGNTGFNSGKNDSRSEIQDKDIVECLETGVQYWTDFSKVHYHPQSLYELSGLWMNIEGFDNYGVGRDAFSGGLRGEEINERLRFFIEECDHIQGIQFVVDDAGGFSGVAGEFLENIADEYTNIPVLLYSVHSPDTSMDPKSRKRTISCNLHDVVSFSRLLAFCKLFIPVGLPSLGKSRTSSFLSLKDEKPYHTSAVYASAIHSISLPFRIEQLGPSSQSSYTCGAMAVNDLVQMLAGQARQNMVSILDVSMPAPSFTGHPVQQYLLENLQPLTPEIVENVEDYQAVESMTVHGVYGAGCQRASISEVKDAVQAAYENAVTRPKFSHLSVARCPLPIPLPFPSIFGNLVGQHGELLDTPISDSASRGSLEVHSIPMAARLRSSNAVLPFLENRLGNLRKFGIARGAPGTELLRNWGFGKEDLEDIDETLSKMVMTLNPYSQESSDSD</sequence>
<keyword evidence="7" id="KW-1185">Reference proteome</keyword>
<evidence type="ECO:0000259" key="5">
    <source>
        <dbReference type="Pfam" id="PF14881"/>
    </source>
</evidence>
<dbReference type="AlphaFoldDB" id="A0ABD1RPU1"/>
<dbReference type="CDD" id="cd06060">
    <property type="entry name" value="misato"/>
    <property type="match status" value="1"/>
</dbReference>
<keyword evidence="3" id="KW-0496">Mitochondrion</keyword>
<evidence type="ECO:0000256" key="1">
    <source>
        <dbReference type="ARBA" id="ARBA00004173"/>
    </source>
</evidence>
<name>A0ABD1RPU1_9LAMI</name>
<dbReference type="GO" id="GO:0005739">
    <property type="term" value="C:mitochondrion"/>
    <property type="evidence" value="ECO:0007669"/>
    <property type="project" value="UniProtKB-SubCell"/>
</dbReference>
<evidence type="ECO:0000256" key="2">
    <source>
        <dbReference type="ARBA" id="ARBA00008507"/>
    </source>
</evidence>
<dbReference type="InterPro" id="IPR029209">
    <property type="entry name" value="DML1/Misato_tubulin"/>
</dbReference>
<reference evidence="7" key="1">
    <citation type="submission" date="2024-07" db="EMBL/GenBank/DDBJ databases">
        <title>Two chromosome-level genome assemblies of Korean endemic species Abeliophyllum distichum and Forsythia ovata (Oleaceae).</title>
        <authorList>
            <person name="Jang H."/>
        </authorList>
    </citation>
    <scope>NUCLEOTIDE SEQUENCE [LARGE SCALE GENOMIC DNA]</scope>
</reference>
<comment type="caution">
    <text evidence="6">The sequence shown here is derived from an EMBL/GenBank/DDBJ whole genome shotgun (WGS) entry which is preliminary data.</text>
</comment>
<dbReference type="Gene3D" id="3.40.50.1440">
    <property type="entry name" value="Tubulin/FtsZ, GTPase domain"/>
    <property type="match status" value="1"/>
</dbReference>
<accession>A0ABD1RPU1</accession>
<proteinExistence type="inferred from homology"/>
<dbReference type="InterPro" id="IPR049942">
    <property type="entry name" value="DML1/Misato"/>
</dbReference>
<feature type="domain" description="DML1/Misato tubulin" evidence="5">
    <location>
        <begin position="155"/>
        <end position="335"/>
    </location>
</feature>
<organism evidence="6 7">
    <name type="scientific">Abeliophyllum distichum</name>
    <dbReference type="NCBI Taxonomy" id="126358"/>
    <lineage>
        <taxon>Eukaryota</taxon>
        <taxon>Viridiplantae</taxon>
        <taxon>Streptophyta</taxon>
        <taxon>Embryophyta</taxon>
        <taxon>Tracheophyta</taxon>
        <taxon>Spermatophyta</taxon>
        <taxon>Magnoliopsida</taxon>
        <taxon>eudicotyledons</taxon>
        <taxon>Gunneridae</taxon>
        <taxon>Pentapetalae</taxon>
        <taxon>asterids</taxon>
        <taxon>lamiids</taxon>
        <taxon>Lamiales</taxon>
        <taxon>Oleaceae</taxon>
        <taxon>Forsythieae</taxon>
        <taxon>Abeliophyllum</taxon>
    </lineage>
</organism>
<comment type="subcellular location">
    <subcellularLocation>
        <location evidence="1">Mitochondrion</location>
    </subcellularLocation>
</comment>
<feature type="domain" description="Misato Segment II tubulin-like" evidence="4">
    <location>
        <begin position="2"/>
        <end position="120"/>
    </location>
</feature>
<comment type="similarity">
    <text evidence="2">Belongs to the misato family.</text>
</comment>
<gene>
    <name evidence="6" type="ORF">Adt_26058</name>
</gene>
<dbReference type="Pfam" id="PF14881">
    <property type="entry name" value="Tubulin_3"/>
    <property type="match status" value="1"/>
</dbReference>
<dbReference type="Proteomes" id="UP001604336">
    <property type="component" value="Unassembled WGS sequence"/>
</dbReference>
<evidence type="ECO:0000313" key="7">
    <source>
        <dbReference type="Proteomes" id="UP001604336"/>
    </source>
</evidence>
<dbReference type="PANTHER" id="PTHR13391:SF0">
    <property type="entry name" value="PROTEIN MISATO HOMOLOG 1"/>
    <property type="match status" value="1"/>
</dbReference>
<evidence type="ECO:0000313" key="6">
    <source>
        <dbReference type="EMBL" id="KAL2490430.1"/>
    </source>
</evidence>
<protein>
    <submittedName>
        <fullName evidence="6">Beta-tubulin</fullName>
    </submittedName>
</protein>
<evidence type="ECO:0000259" key="4">
    <source>
        <dbReference type="Pfam" id="PF10644"/>
    </source>
</evidence>
<dbReference type="PANTHER" id="PTHR13391">
    <property type="entry name" value="MITOCHONDRIAL DISTRIBUTION REGULATOR MISATO"/>
    <property type="match status" value="1"/>
</dbReference>
<dbReference type="Pfam" id="PF10644">
    <property type="entry name" value="Misat_Tub_SegII"/>
    <property type="match status" value="1"/>
</dbReference>
<dbReference type="SUPFAM" id="SSF52490">
    <property type="entry name" value="Tubulin nucleotide-binding domain-like"/>
    <property type="match status" value="1"/>
</dbReference>
<dbReference type="InterPro" id="IPR036525">
    <property type="entry name" value="Tubulin/FtsZ_GTPase_sf"/>
</dbReference>
<dbReference type="InterPro" id="IPR019605">
    <property type="entry name" value="Misato_II_tubulin-like"/>
</dbReference>
<dbReference type="EMBL" id="JBFOLK010000008">
    <property type="protein sequence ID" value="KAL2490430.1"/>
    <property type="molecule type" value="Genomic_DNA"/>
</dbReference>